<comment type="caution">
    <text evidence="3">The sequence shown here is derived from an EMBL/GenBank/DDBJ whole genome shotgun (WGS) entry which is preliminary data.</text>
</comment>
<evidence type="ECO:0000313" key="4">
    <source>
        <dbReference type="Proteomes" id="UP001151760"/>
    </source>
</evidence>
<sequence length="664" mass="73977">MRMFPLLLPQDLMIRYFRLLHRAFTASASVPVIYIQQFWNTLTYNAKTRAYSFQLDETQFVLDANLLREALEITPIDQAHQFVSPSSIKTSGYDKPRYPILQMLWGIVTSINVDYAELIWEEFVQAIQTFLTDKANLGNPIKKGRKDKAHVIPYCRFMKLIICHLGRTHKIHQRSASLFHLAEEYLRHGNLKFIPKGEDNEVFGMPIPYEPILNNIRNAPYYNAYLEMVAKHDRKITAKKGEKKKPATAKQPKPKLAKEKSSKPAPASKPKVTKEKPSKPSPAKQQKIGKVQKLHKGKPSLQLIDEDEPTQPEPEPEHQGEGKEYDMECAIQMSLESFQAQSQAHVGGVAIREPVAEATRPLPVVEGRGKAIATNEQAAQSLLALHMPKRRIHESPSPVDAETVANTDKTNSGGNTEILQNGEELGDDVANVVNLEEKTAEIDEVQAGSDLDPGERRVALAGPDLEPTHDKFMANVYPSVQESLKFPADEHVILEEPLSSSGTLSSMKNLDDAYTIGDQFLNDKSTEDEPGKLNVDLEVVSMVTIPIHQASSSVPPLSILIIDLSPPKLVSSTTQAPVFTVTTTTTATTIPPPPQQQSSTDSELATRVKALENKFSDLEQKNKNLDNTTQNLGSRVFTLELRDLPHKIDETIRESVKKAVHVAL</sequence>
<reference evidence="3" key="1">
    <citation type="journal article" date="2022" name="Int. J. Mol. Sci.">
        <title>Draft Genome of Tanacetum Coccineum: Genomic Comparison of Closely Related Tanacetum-Family Plants.</title>
        <authorList>
            <person name="Yamashiro T."/>
            <person name="Shiraishi A."/>
            <person name="Nakayama K."/>
            <person name="Satake H."/>
        </authorList>
    </citation>
    <scope>NUCLEOTIDE SEQUENCE</scope>
</reference>
<dbReference type="Gene3D" id="1.20.5.170">
    <property type="match status" value="1"/>
</dbReference>
<proteinExistence type="predicted"/>
<reference evidence="3" key="2">
    <citation type="submission" date="2022-01" db="EMBL/GenBank/DDBJ databases">
        <authorList>
            <person name="Yamashiro T."/>
            <person name="Shiraishi A."/>
            <person name="Satake H."/>
            <person name="Nakayama K."/>
        </authorList>
    </citation>
    <scope>NUCLEOTIDE SEQUENCE</scope>
</reference>
<name>A0ABQ5HZX9_9ASTR</name>
<feature type="coiled-coil region" evidence="1">
    <location>
        <begin position="601"/>
        <end position="631"/>
    </location>
</feature>
<evidence type="ECO:0000256" key="1">
    <source>
        <dbReference type="SAM" id="Coils"/>
    </source>
</evidence>
<feature type="region of interest" description="Disordered" evidence="2">
    <location>
        <begin position="394"/>
        <end position="425"/>
    </location>
</feature>
<evidence type="ECO:0000313" key="3">
    <source>
        <dbReference type="EMBL" id="GJT93358.1"/>
    </source>
</evidence>
<feature type="region of interest" description="Disordered" evidence="2">
    <location>
        <begin position="236"/>
        <end position="322"/>
    </location>
</feature>
<feature type="compositionally biased region" description="Polar residues" evidence="2">
    <location>
        <begin position="404"/>
        <end position="419"/>
    </location>
</feature>
<keyword evidence="1" id="KW-0175">Coiled coil</keyword>
<dbReference type="Proteomes" id="UP001151760">
    <property type="component" value="Unassembled WGS sequence"/>
</dbReference>
<dbReference type="EMBL" id="BQNB010020195">
    <property type="protein sequence ID" value="GJT93358.1"/>
    <property type="molecule type" value="Genomic_DNA"/>
</dbReference>
<evidence type="ECO:0000256" key="2">
    <source>
        <dbReference type="SAM" id="MobiDB-lite"/>
    </source>
</evidence>
<gene>
    <name evidence="3" type="ORF">Tco_1082203</name>
</gene>
<keyword evidence="4" id="KW-1185">Reference proteome</keyword>
<accession>A0ABQ5HZX9</accession>
<protein>
    <submittedName>
        <fullName evidence="3">Uncharacterized protein</fullName>
    </submittedName>
</protein>
<feature type="compositionally biased region" description="Basic residues" evidence="2">
    <location>
        <begin position="241"/>
        <end position="255"/>
    </location>
</feature>
<organism evidence="3 4">
    <name type="scientific">Tanacetum coccineum</name>
    <dbReference type="NCBI Taxonomy" id="301880"/>
    <lineage>
        <taxon>Eukaryota</taxon>
        <taxon>Viridiplantae</taxon>
        <taxon>Streptophyta</taxon>
        <taxon>Embryophyta</taxon>
        <taxon>Tracheophyta</taxon>
        <taxon>Spermatophyta</taxon>
        <taxon>Magnoliopsida</taxon>
        <taxon>eudicotyledons</taxon>
        <taxon>Gunneridae</taxon>
        <taxon>Pentapetalae</taxon>
        <taxon>asterids</taxon>
        <taxon>campanulids</taxon>
        <taxon>Asterales</taxon>
        <taxon>Asteraceae</taxon>
        <taxon>Asteroideae</taxon>
        <taxon>Anthemideae</taxon>
        <taxon>Anthemidinae</taxon>
        <taxon>Tanacetum</taxon>
    </lineage>
</organism>